<feature type="transmembrane region" description="Helical" evidence="5">
    <location>
        <begin position="44"/>
        <end position="66"/>
    </location>
</feature>
<proteinExistence type="predicted"/>
<dbReference type="AlphaFoldDB" id="A0AAU9I8E9"/>
<evidence type="ECO:0000256" key="4">
    <source>
        <dbReference type="ARBA" id="ARBA00023136"/>
    </source>
</evidence>
<feature type="domain" description="Amino acid transporter transmembrane" evidence="6">
    <location>
        <begin position="15"/>
        <end position="70"/>
    </location>
</feature>
<evidence type="ECO:0000256" key="2">
    <source>
        <dbReference type="ARBA" id="ARBA00022692"/>
    </source>
</evidence>
<evidence type="ECO:0000256" key="3">
    <source>
        <dbReference type="ARBA" id="ARBA00022989"/>
    </source>
</evidence>
<feature type="transmembrane region" description="Helical" evidence="5">
    <location>
        <begin position="147"/>
        <end position="179"/>
    </location>
</feature>
<sequence length="494" mass="55395">MSQEKEPLNENKNHHWLIGYAITVNSVVGAGVLGIPWGYQKTGWTLGIFSQVFATSLSFLLLYLLLQSFSRMEVLSNLAEKGYKIKPMSISDLLKPIRKEDYIIKQDQGEEAESLIAESNLDPEIGNRRYDMCEMAHILLGKAHGQILMIMFVIASSASLIGYCTIFSSSLASIIPIIGSGTCNIYDDPEFGESCRFHYWIYLAIYASIVIPLAIVGLTEQTFFQIVSFIVRIVVMTTMIVTSLYSIFSDTELDDNGSINSDATVFKPLNLGLCLPIVYMATFFKSTISTTTQYVEDKAQNIQKICLFALFSMSFFFLLLGLIVPFATDEVEKMVTLNWRDYSAGDDSDGRSWWTYFIAYLIVILPAVDVLSAFPIIAINLADNIMSLTYGNFGEKEIPEWTMTYYRLAITVPPVLIAIVVYDLSFVSDISGSLCLLGGGIYIPLFAMVTKRLVDKPSSYDIFFFSDRWAWAGLVISIVAFIAIWVLILIYFIS</sequence>
<evidence type="ECO:0000313" key="8">
    <source>
        <dbReference type="Proteomes" id="UP001162131"/>
    </source>
</evidence>
<feature type="transmembrane region" description="Helical" evidence="5">
    <location>
        <begin position="199"/>
        <end position="219"/>
    </location>
</feature>
<feature type="transmembrane region" description="Helical" evidence="5">
    <location>
        <begin position="357"/>
        <end position="382"/>
    </location>
</feature>
<dbReference type="GO" id="GO:0016020">
    <property type="term" value="C:membrane"/>
    <property type="evidence" value="ECO:0007669"/>
    <property type="project" value="UniProtKB-SubCell"/>
</dbReference>
<keyword evidence="3 5" id="KW-1133">Transmembrane helix</keyword>
<accession>A0AAU9I8E9</accession>
<comment type="subcellular location">
    <subcellularLocation>
        <location evidence="1">Membrane</location>
    </subcellularLocation>
</comment>
<dbReference type="EMBL" id="CAJZBQ010000002">
    <property type="protein sequence ID" value="CAG9310220.1"/>
    <property type="molecule type" value="Genomic_DNA"/>
</dbReference>
<feature type="transmembrane region" description="Helical" evidence="5">
    <location>
        <begin position="305"/>
        <end position="327"/>
    </location>
</feature>
<reference evidence="7" key="1">
    <citation type="submission" date="2021-09" db="EMBL/GenBank/DDBJ databases">
        <authorList>
            <consortium name="AG Swart"/>
            <person name="Singh M."/>
            <person name="Singh A."/>
            <person name="Seah K."/>
            <person name="Emmerich C."/>
        </authorList>
    </citation>
    <scope>NUCLEOTIDE SEQUENCE</scope>
    <source>
        <strain evidence="7">ATCC30299</strain>
    </source>
</reference>
<feature type="domain" description="Amino acid transporter transmembrane" evidence="6">
    <location>
        <begin position="125"/>
        <end position="461"/>
    </location>
</feature>
<evidence type="ECO:0000256" key="1">
    <source>
        <dbReference type="ARBA" id="ARBA00004370"/>
    </source>
</evidence>
<gene>
    <name evidence="7" type="ORF">BSTOLATCC_MIC1074</name>
</gene>
<feature type="transmembrane region" description="Helical" evidence="5">
    <location>
        <begin position="226"/>
        <end position="248"/>
    </location>
</feature>
<dbReference type="InterPro" id="IPR013057">
    <property type="entry name" value="AA_transpt_TM"/>
</dbReference>
<dbReference type="PANTHER" id="PTHR16189">
    <property type="entry name" value="TRANSMEMBRANE PROTEIN 104-RELATED"/>
    <property type="match status" value="1"/>
</dbReference>
<feature type="transmembrane region" description="Helical" evidence="5">
    <location>
        <begin position="469"/>
        <end position="493"/>
    </location>
</feature>
<feature type="transmembrane region" description="Helical" evidence="5">
    <location>
        <begin position="268"/>
        <end position="284"/>
    </location>
</feature>
<dbReference type="Pfam" id="PF01490">
    <property type="entry name" value="Aa_trans"/>
    <property type="match status" value="2"/>
</dbReference>
<evidence type="ECO:0000259" key="6">
    <source>
        <dbReference type="Pfam" id="PF01490"/>
    </source>
</evidence>
<keyword evidence="2 5" id="KW-0812">Transmembrane</keyword>
<evidence type="ECO:0000256" key="5">
    <source>
        <dbReference type="SAM" id="Phobius"/>
    </source>
</evidence>
<keyword evidence="4 5" id="KW-0472">Membrane</keyword>
<dbReference type="Proteomes" id="UP001162131">
    <property type="component" value="Unassembled WGS sequence"/>
</dbReference>
<evidence type="ECO:0000313" key="7">
    <source>
        <dbReference type="EMBL" id="CAG9310220.1"/>
    </source>
</evidence>
<keyword evidence="8" id="KW-1185">Reference proteome</keyword>
<name>A0AAU9I8E9_9CILI</name>
<feature type="transmembrane region" description="Helical" evidence="5">
    <location>
        <begin position="403"/>
        <end position="424"/>
    </location>
</feature>
<feature type="transmembrane region" description="Helical" evidence="5">
    <location>
        <begin position="430"/>
        <end position="449"/>
    </location>
</feature>
<organism evidence="7 8">
    <name type="scientific">Blepharisma stoltei</name>
    <dbReference type="NCBI Taxonomy" id="1481888"/>
    <lineage>
        <taxon>Eukaryota</taxon>
        <taxon>Sar</taxon>
        <taxon>Alveolata</taxon>
        <taxon>Ciliophora</taxon>
        <taxon>Postciliodesmatophora</taxon>
        <taxon>Heterotrichea</taxon>
        <taxon>Heterotrichida</taxon>
        <taxon>Blepharismidae</taxon>
        <taxon>Blepharisma</taxon>
    </lineage>
</organism>
<feature type="transmembrane region" description="Helical" evidence="5">
    <location>
        <begin position="16"/>
        <end position="38"/>
    </location>
</feature>
<protein>
    <recommendedName>
        <fullName evidence="6">Amino acid transporter transmembrane domain-containing protein</fullName>
    </recommendedName>
</protein>
<comment type="caution">
    <text evidence="7">The sequence shown here is derived from an EMBL/GenBank/DDBJ whole genome shotgun (WGS) entry which is preliminary data.</text>
</comment>